<dbReference type="AlphaFoldDB" id="S3KEB6"/>
<reference evidence="2 3" key="1">
    <citation type="submission" date="2013-04" db="EMBL/GenBank/DDBJ databases">
        <title>The Genome Sequence of Treponema maltophilum ATCC 51939.</title>
        <authorList>
            <consortium name="The Broad Institute Genomics Platform"/>
            <person name="Earl A."/>
            <person name="Ward D."/>
            <person name="Feldgarden M."/>
            <person name="Gevers D."/>
            <person name="Leonetti C."/>
            <person name="Blanton J.M."/>
            <person name="Dewhirst F.E."/>
            <person name="Izard J."/>
            <person name="Walker B."/>
            <person name="Young S."/>
            <person name="Zeng Q."/>
            <person name="Gargeya S."/>
            <person name="Fitzgerald M."/>
            <person name="Haas B."/>
            <person name="Abouelleil A."/>
            <person name="Allen A.W."/>
            <person name="Alvarado L."/>
            <person name="Arachchi H.M."/>
            <person name="Berlin A.M."/>
            <person name="Chapman S.B."/>
            <person name="Gainer-Dewar J."/>
            <person name="Goldberg J."/>
            <person name="Griggs A."/>
            <person name="Gujja S."/>
            <person name="Hansen M."/>
            <person name="Howarth C."/>
            <person name="Imamovic A."/>
            <person name="Ireland A."/>
            <person name="Larimer J."/>
            <person name="McCowan C."/>
            <person name="Murphy C."/>
            <person name="Pearson M."/>
            <person name="Poon T.W."/>
            <person name="Priest M."/>
            <person name="Roberts A."/>
            <person name="Saif S."/>
            <person name="Shea T."/>
            <person name="Sisk P."/>
            <person name="Sykes S."/>
            <person name="Wortman J."/>
            <person name="Nusbaum C."/>
            <person name="Birren B."/>
        </authorList>
    </citation>
    <scope>NUCLEOTIDE SEQUENCE [LARGE SCALE GENOMIC DNA]</scope>
    <source>
        <strain evidence="2 3">ATCC 51939</strain>
    </source>
</reference>
<dbReference type="InterPro" id="IPR029052">
    <property type="entry name" value="Metallo-depent_PP-like"/>
</dbReference>
<dbReference type="RefSeq" id="WP_016525168.1">
    <property type="nucleotide sequence ID" value="NZ_KE332518.1"/>
</dbReference>
<organism evidence="2 3">
    <name type="scientific">Treponema maltophilum ATCC 51939</name>
    <dbReference type="NCBI Taxonomy" id="1125699"/>
    <lineage>
        <taxon>Bacteria</taxon>
        <taxon>Pseudomonadati</taxon>
        <taxon>Spirochaetota</taxon>
        <taxon>Spirochaetia</taxon>
        <taxon>Spirochaetales</taxon>
        <taxon>Treponemataceae</taxon>
        <taxon>Treponema</taxon>
    </lineage>
</organism>
<dbReference type="GO" id="GO:0016787">
    <property type="term" value="F:hydrolase activity"/>
    <property type="evidence" value="ECO:0007669"/>
    <property type="project" value="InterPro"/>
</dbReference>
<keyword evidence="3" id="KW-1185">Reference proteome</keyword>
<dbReference type="STRING" id="1125699.HMPREF9194_00874"/>
<evidence type="ECO:0000313" key="3">
    <source>
        <dbReference type="Proteomes" id="UP000014541"/>
    </source>
</evidence>
<dbReference type="Pfam" id="PF00149">
    <property type="entry name" value="Metallophos"/>
    <property type="match status" value="1"/>
</dbReference>
<accession>S3KEB6</accession>
<dbReference type="eggNOG" id="COG1409">
    <property type="taxonomic scope" value="Bacteria"/>
</dbReference>
<proteinExistence type="predicted"/>
<sequence length="294" mass="34217">MKNKLIFICAVFLLCTGCKFGLQEIFWRADPVDRRSKELVKLTDSELSFKSGILPQQYDCLLITDVHFGNDRYSVHQDAFFKSLEEYRDNHPAPVHPQILFCIALGDIADHGRAAEFDAYEAFQNRLRKIDIGGGKKLEVYNVVGNHDLYNSGWKLWEKACFPHKSAYYFETQAFEWYFVDTANGTLGRPQFYDLKAKVQSSSKPKFIFTHYPLYGNAIQYFSLSNPRERAELISLCAQNNVKMYCSGHYHRGAYYDYGRFEEFALKAFGHYRKYYILHVDETAQTFSVETVSF</sequence>
<dbReference type="OrthoDB" id="359158at2"/>
<dbReference type="EMBL" id="ATFF01000006">
    <property type="protein sequence ID" value="EPF30557.1"/>
    <property type="molecule type" value="Genomic_DNA"/>
</dbReference>
<protein>
    <recommendedName>
        <fullName evidence="1">Calcineurin-like phosphoesterase domain-containing protein</fullName>
    </recommendedName>
</protein>
<dbReference type="HOGENOM" id="CLU_069826_0_0_12"/>
<dbReference type="SUPFAM" id="SSF56300">
    <property type="entry name" value="Metallo-dependent phosphatases"/>
    <property type="match status" value="1"/>
</dbReference>
<dbReference type="Proteomes" id="UP000014541">
    <property type="component" value="Unassembled WGS sequence"/>
</dbReference>
<name>S3KEB6_TREMA</name>
<dbReference type="InterPro" id="IPR051918">
    <property type="entry name" value="STPP_CPPED1"/>
</dbReference>
<evidence type="ECO:0000259" key="1">
    <source>
        <dbReference type="Pfam" id="PF00149"/>
    </source>
</evidence>
<dbReference type="PANTHER" id="PTHR43143">
    <property type="entry name" value="METALLOPHOSPHOESTERASE, CALCINEURIN SUPERFAMILY"/>
    <property type="match status" value="1"/>
</dbReference>
<evidence type="ECO:0000313" key="2">
    <source>
        <dbReference type="EMBL" id="EPF30557.1"/>
    </source>
</evidence>
<gene>
    <name evidence="2" type="ORF">HMPREF9194_00874</name>
</gene>
<feature type="domain" description="Calcineurin-like phosphoesterase" evidence="1">
    <location>
        <begin position="61"/>
        <end position="252"/>
    </location>
</feature>
<dbReference type="Gene3D" id="3.60.21.10">
    <property type="match status" value="1"/>
</dbReference>
<dbReference type="PATRIC" id="fig|1125699.3.peg.891"/>
<comment type="caution">
    <text evidence="2">The sequence shown here is derived from an EMBL/GenBank/DDBJ whole genome shotgun (WGS) entry which is preliminary data.</text>
</comment>
<dbReference type="InterPro" id="IPR004843">
    <property type="entry name" value="Calcineurin-like_PHP"/>
</dbReference>
<dbReference type="PANTHER" id="PTHR43143:SF1">
    <property type="entry name" value="SERINE_THREONINE-PROTEIN PHOSPHATASE CPPED1"/>
    <property type="match status" value="1"/>
</dbReference>